<keyword evidence="2" id="KW-1185">Reference proteome</keyword>
<dbReference type="KEGG" id="btab:109043137"/>
<accession>A0A9P0EWB6</accession>
<evidence type="ECO:0000313" key="2">
    <source>
        <dbReference type="Proteomes" id="UP001152759"/>
    </source>
</evidence>
<dbReference type="EMBL" id="OU963862">
    <property type="protein sequence ID" value="CAH0381849.1"/>
    <property type="molecule type" value="Genomic_DNA"/>
</dbReference>
<dbReference type="Proteomes" id="UP001152759">
    <property type="component" value="Chromosome 1"/>
</dbReference>
<reference evidence="1" key="1">
    <citation type="submission" date="2021-12" db="EMBL/GenBank/DDBJ databases">
        <authorList>
            <person name="King R."/>
        </authorList>
    </citation>
    <scope>NUCLEOTIDE SEQUENCE</scope>
</reference>
<gene>
    <name evidence="1" type="ORF">BEMITA_LOCUS1458</name>
</gene>
<proteinExistence type="predicted"/>
<evidence type="ECO:0000313" key="1">
    <source>
        <dbReference type="EMBL" id="CAH0381849.1"/>
    </source>
</evidence>
<sequence>MAMQNISPFIAASDTLEGASSNNARVKQEPPDEAEIRELAAKISEANKAKMAQAQANQNARAANAANLANGQGIASYFPKVTPQNKLAATQPTAAVEAPVTPAKKTENVPIDESSRKGQFGWTTLGKADLPYILRNGEKYIAVQMVETKLLDVYLNYLHRDIYSCTSIPSYYVTEIESKLLREINERHCDFYYGKEMFTVKDLVVKYEDAKEFYTFLDFCYHKLTNKQNPNSAVKDKCGFIRINGESVVPFTVKDDQKFVPLFYFEGETDNLKLKSEKLENWDLAYLKFCCKVQGIRNELFASETCSVISLTNIKSYFPTGTTFEAYWPTKVVDSQLIVSTQRPNSMAGSGSSWIKAPPGGVPVIPSAVTSVMQRMPSGQQVPMNGWNAQAAAPAYQAAQVTRMAQPVIHQQIGGTVVTPNDRNFVTAPVRPAARTHQANQYYLSHQQAANPTLTRVVGSTVSGNATYVTSNQQYAMQYAMQGIPKSVANANASQLVSNAKYPPPLIPVNGAAQPSGGGGTNMSSQRFANHPNPNVRTNPEIIDLSSPQQSPLPAQRNVYSKANGAATGNGHIANRVSDSNQYKKLIPISEFQQENNSHFPYKLQKVYVNGQMVQAINAKPYVSDEQLITLQDLIAAFFPSVPVNKLREVLQDVLKVNLFRGNALQHHVLRENNKCKPNEIVPLVQLGDILTYMPQLNYMFASRQASIEEPTSKRQRTS</sequence>
<name>A0A9P0EWB6_BEMTA</name>
<protein>
    <submittedName>
        <fullName evidence="1">Uncharacterized protein</fullName>
    </submittedName>
</protein>
<organism evidence="1 2">
    <name type="scientific">Bemisia tabaci</name>
    <name type="common">Sweetpotato whitefly</name>
    <name type="synonym">Aleurodes tabaci</name>
    <dbReference type="NCBI Taxonomy" id="7038"/>
    <lineage>
        <taxon>Eukaryota</taxon>
        <taxon>Metazoa</taxon>
        <taxon>Ecdysozoa</taxon>
        <taxon>Arthropoda</taxon>
        <taxon>Hexapoda</taxon>
        <taxon>Insecta</taxon>
        <taxon>Pterygota</taxon>
        <taxon>Neoptera</taxon>
        <taxon>Paraneoptera</taxon>
        <taxon>Hemiptera</taxon>
        <taxon>Sternorrhyncha</taxon>
        <taxon>Aleyrodoidea</taxon>
        <taxon>Aleyrodidae</taxon>
        <taxon>Aleyrodinae</taxon>
        <taxon>Bemisia</taxon>
    </lineage>
</organism>
<dbReference type="AlphaFoldDB" id="A0A9P0EWB6"/>